<protein>
    <submittedName>
        <fullName evidence="4">Os05g0421900 protein</fullName>
    </submittedName>
</protein>
<evidence type="ECO:0000313" key="4">
    <source>
        <dbReference type="EMBL" id="BAH93154.1"/>
    </source>
</evidence>
<name>C7J2K5_ORYSJ</name>
<dbReference type="KEGG" id="dosa:Os05g0421900"/>
<dbReference type="Proteomes" id="UP000000763">
    <property type="component" value="Chromosome 5"/>
</dbReference>
<organism evidence="4 5">
    <name type="scientific">Oryza sativa subsp. japonica</name>
    <name type="common">Rice</name>
    <dbReference type="NCBI Taxonomy" id="39947"/>
    <lineage>
        <taxon>Eukaryota</taxon>
        <taxon>Viridiplantae</taxon>
        <taxon>Streptophyta</taxon>
        <taxon>Embryophyta</taxon>
        <taxon>Tracheophyta</taxon>
        <taxon>Spermatophyta</taxon>
        <taxon>Magnoliopsida</taxon>
        <taxon>Liliopsida</taxon>
        <taxon>Poales</taxon>
        <taxon>Poaceae</taxon>
        <taxon>BOP clade</taxon>
        <taxon>Oryzoideae</taxon>
        <taxon>Oryzeae</taxon>
        <taxon>Oryzinae</taxon>
        <taxon>Oryza</taxon>
        <taxon>Oryza sativa</taxon>
    </lineage>
</organism>
<feature type="domain" description="Isopenicillin N synthase-like Fe(2+) 2OG dioxygenase" evidence="3">
    <location>
        <begin position="2"/>
        <end position="32"/>
    </location>
</feature>
<feature type="region of interest" description="Disordered" evidence="2">
    <location>
        <begin position="228"/>
        <end position="258"/>
    </location>
</feature>
<reference evidence="4 5" key="1">
    <citation type="journal article" date="2005" name="Nature">
        <title>The map-based sequence of the rice genome.</title>
        <authorList>
            <consortium name="International rice genome sequencing project (IRGSP)"/>
            <person name="Matsumoto T."/>
            <person name="Wu J."/>
            <person name="Kanamori H."/>
            <person name="Katayose Y."/>
            <person name="Fujisawa M."/>
            <person name="Namiki N."/>
            <person name="Mizuno H."/>
            <person name="Yamamoto K."/>
            <person name="Antonio B.A."/>
            <person name="Baba T."/>
            <person name="Sakata K."/>
            <person name="Nagamura Y."/>
            <person name="Aoki H."/>
            <person name="Arikawa K."/>
            <person name="Arita K."/>
            <person name="Bito T."/>
            <person name="Chiden Y."/>
            <person name="Fujitsuka N."/>
            <person name="Fukunaka R."/>
            <person name="Hamada M."/>
            <person name="Harada C."/>
            <person name="Hayashi A."/>
            <person name="Hijishita S."/>
            <person name="Honda M."/>
            <person name="Hosokawa S."/>
            <person name="Ichikawa Y."/>
            <person name="Idonuma A."/>
            <person name="Iijima M."/>
            <person name="Ikeda M."/>
            <person name="Ikeno M."/>
            <person name="Ito K."/>
            <person name="Ito S."/>
            <person name="Ito T."/>
            <person name="Ito Y."/>
            <person name="Ito Y."/>
            <person name="Iwabuchi A."/>
            <person name="Kamiya K."/>
            <person name="Karasawa W."/>
            <person name="Kurita K."/>
            <person name="Katagiri S."/>
            <person name="Kikuta A."/>
            <person name="Kobayashi H."/>
            <person name="Kobayashi N."/>
            <person name="Machita K."/>
            <person name="Maehara T."/>
            <person name="Masukawa M."/>
            <person name="Mizubayashi T."/>
            <person name="Mukai Y."/>
            <person name="Nagasaki H."/>
            <person name="Nagata Y."/>
            <person name="Naito S."/>
            <person name="Nakashima M."/>
            <person name="Nakama Y."/>
            <person name="Nakamichi Y."/>
            <person name="Nakamura M."/>
            <person name="Meguro A."/>
            <person name="Negishi M."/>
            <person name="Ohta I."/>
            <person name="Ohta T."/>
            <person name="Okamoto M."/>
            <person name="Ono N."/>
            <person name="Saji S."/>
            <person name="Sakaguchi M."/>
            <person name="Sakai K."/>
            <person name="Shibata M."/>
            <person name="Shimokawa T."/>
            <person name="Song J."/>
            <person name="Takazaki Y."/>
            <person name="Terasawa K."/>
            <person name="Tsugane M."/>
            <person name="Tsuji K."/>
            <person name="Ueda S."/>
            <person name="Waki K."/>
            <person name="Yamagata H."/>
            <person name="Yamamoto M."/>
            <person name="Yamamoto S."/>
            <person name="Yamane H."/>
            <person name="Yoshiki S."/>
            <person name="Yoshihara R."/>
            <person name="Yukawa K."/>
            <person name="Zhong H."/>
            <person name="Yano M."/>
            <person name="Yuan Q."/>
            <person name="Ouyang S."/>
            <person name="Liu J."/>
            <person name="Jones K.M."/>
            <person name="Gansberger K."/>
            <person name="Moffat K."/>
            <person name="Hill J."/>
            <person name="Bera J."/>
            <person name="Fadrosh D."/>
            <person name="Jin S."/>
            <person name="Johri S."/>
            <person name="Kim M."/>
            <person name="Overton L."/>
            <person name="Reardon M."/>
            <person name="Tsitrin T."/>
            <person name="Vuong H."/>
            <person name="Weaver B."/>
            <person name="Ciecko A."/>
            <person name="Tallon L."/>
            <person name="Jackson J."/>
            <person name="Pai G."/>
            <person name="Aken S.V."/>
            <person name="Utterback T."/>
            <person name="Reidmuller S."/>
            <person name="Feldblyum T."/>
            <person name="Hsiao J."/>
            <person name="Zismann V."/>
            <person name="Iobst S."/>
            <person name="de Vazeille A.R."/>
            <person name="Buell C.R."/>
            <person name="Ying K."/>
            <person name="Li Y."/>
            <person name="Lu T."/>
            <person name="Huang Y."/>
            <person name="Zhao Q."/>
            <person name="Feng Q."/>
            <person name="Zhang L."/>
            <person name="Zhu J."/>
            <person name="Weng Q."/>
            <person name="Mu J."/>
            <person name="Lu Y."/>
            <person name="Fan D."/>
            <person name="Liu Y."/>
            <person name="Guan J."/>
            <person name="Zhang Y."/>
            <person name="Yu S."/>
            <person name="Liu X."/>
            <person name="Zhang Y."/>
            <person name="Hong G."/>
            <person name="Han B."/>
            <person name="Choisne N."/>
            <person name="Demange N."/>
            <person name="Orjeda G."/>
            <person name="Samain S."/>
            <person name="Cattolico L."/>
            <person name="Pelletier E."/>
            <person name="Couloux A."/>
            <person name="Segurens B."/>
            <person name="Wincker P."/>
            <person name="D'Hont A."/>
            <person name="Scarpelli C."/>
            <person name="Weissenbach J."/>
            <person name="Salanoubat M."/>
            <person name="Quetier F."/>
            <person name="Yu Y."/>
            <person name="Kim H.R."/>
            <person name="Rambo T."/>
            <person name="Currie J."/>
            <person name="Collura K."/>
            <person name="Luo M."/>
            <person name="Yang T."/>
            <person name="Ammiraju J.S.S."/>
            <person name="Engler F."/>
            <person name="Soderlund C."/>
            <person name="Wing R.A."/>
            <person name="Palmer L.E."/>
            <person name="de la Bastide M."/>
            <person name="Spiegel L."/>
            <person name="Nascimento L."/>
            <person name="Zutavern T."/>
            <person name="O'Shaughnessy A."/>
            <person name="Dike S."/>
            <person name="Dedhia N."/>
            <person name="Preston R."/>
            <person name="Balija V."/>
            <person name="McCombie W.R."/>
            <person name="Chow T."/>
            <person name="Chen H."/>
            <person name="Chung M."/>
            <person name="Chen C."/>
            <person name="Shaw J."/>
            <person name="Wu H."/>
            <person name="Hsiao K."/>
            <person name="Chao Y."/>
            <person name="Chu M."/>
            <person name="Cheng C."/>
            <person name="Hour A."/>
            <person name="Lee P."/>
            <person name="Lin S."/>
            <person name="Lin Y."/>
            <person name="Liou J."/>
            <person name="Liu S."/>
            <person name="Hsing Y."/>
            <person name="Raghuvanshi S."/>
            <person name="Mohanty A."/>
            <person name="Bharti A.K."/>
            <person name="Gaur A."/>
            <person name="Gupta V."/>
            <person name="Kumar D."/>
            <person name="Ravi V."/>
            <person name="Vij S."/>
            <person name="Kapur A."/>
            <person name="Khurana P."/>
            <person name="Khurana P."/>
            <person name="Khurana J.P."/>
            <person name="Tyagi A.K."/>
            <person name="Gaikwad K."/>
            <person name="Singh A."/>
            <person name="Dalal V."/>
            <person name="Srivastava S."/>
            <person name="Dixit A."/>
            <person name="Pal A.K."/>
            <person name="Ghazi I.A."/>
            <person name="Yadav M."/>
            <person name="Pandit A."/>
            <person name="Bhargava A."/>
            <person name="Sureshbabu K."/>
            <person name="Batra K."/>
            <person name="Sharma T.R."/>
            <person name="Mohapatra T."/>
            <person name="Singh N.K."/>
            <person name="Messing J."/>
            <person name="Nelson A.B."/>
            <person name="Fuks G."/>
            <person name="Kavchok S."/>
            <person name="Keizer G."/>
            <person name="Linton E."/>
            <person name="Llaca V."/>
            <person name="Song R."/>
            <person name="Tanyolac B."/>
            <person name="Young S."/>
            <person name="Ho-Il K."/>
            <person name="Hahn J.H."/>
            <person name="Sangsakoo G."/>
            <person name="Vanavichit A."/>
            <person name="de Mattos Luiz.A.T."/>
            <person name="Zimmer P.D."/>
            <person name="Malone G."/>
            <person name="Dellagostin O."/>
            <person name="de Oliveira A.C."/>
            <person name="Bevan M."/>
            <person name="Bancroft I."/>
            <person name="Minx P."/>
            <person name="Cordum H."/>
            <person name="Wilson R."/>
            <person name="Cheng Z."/>
            <person name="Jin W."/>
            <person name="Jiang J."/>
            <person name="Leong S.A."/>
            <person name="Iwama H."/>
            <person name="Gojobori T."/>
            <person name="Itoh T."/>
            <person name="Niimura Y."/>
            <person name="Fujii Y."/>
            <person name="Habara T."/>
            <person name="Sakai H."/>
            <person name="Sato Y."/>
            <person name="Wilson G."/>
            <person name="Kumar K."/>
            <person name="McCouch S."/>
            <person name="Juretic N."/>
            <person name="Hoen D."/>
            <person name="Wright S."/>
            <person name="Bruskiewich R."/>
            <person name="Bureau T."/>
            <person name="Miyao A."/>
            <person name="Hirochika H."/>
            <person name="Nishikawa T."/>
            <person name="Kadowaki K."/>
            <person name="Sugiura M."/>
            <person name="Burr B."/>
            <person name="Sasaki T."/>
        </authorList>
    </citation>
    <scope>NUCLEOTIDE SEQUENCE [LARGE SCALE GENOMIC DNA]</scope>
    <source>
        <strain evidence="5">cv. Nipponbare</strain>
    </source>
</reference>
<dbReference type="PANTHER" id="PTHR43321:SF35">
    <property type="entry name" value="GLUTAMATE DECARBOXYLASE"/>
    <property type="match status" value="1"/>
</dbReference>
<dbReference type="EMBL" id="AP008211">
    <property type="protein sequence ID" value="BAH93154.1"/>
    <property type="molecule type" value="Genomic_DNA"/>
</dbReference>
<feature type="compositionally biased region" description="Pro residues" evidence="2">
    <location>
        <begin position="228"/>
        <end position="237"/>
    </location>
</feature>
<dbReference type="SUPFAM" id="SSF53383">
    <property type="entry name" value="PLP-dependent transferases"/>
    <property type="match status" value="1"/>
</dbReference>
<dbReference type="Gene3D" id="2.60.120.330">
    <property type="entry name" value="B-lactam Antibiotic, Isopenicillin N Synthase, Chain"/>
    <property type="match status" value="1"/>
</dbReference>
<dbReference type="InterPro" id="IPR044861">
    <property type="entry name" value="IPNS-like_FE2OG_OXY"/>
</dbReference>
<dbReference type="AlphaFoldDB" id="C7J2K5"/>
<evidence type="ECO:0000259" key="3">
    <source>
        <dbReference type="Pfam" id="PF03171"/>
    </source>
</evidence>
<comment type="similarity">
    <text evidence="1">Belongs to the group II decarboxylase family.</text>
</comment>
<feature type="compositionally biased region" description="Basic and acidic residues" evidence="2">
    <location>
        <begin position="307"/>
        <end position="331"/>
    </location>
</feature>
<evidence type="ECO:0000256" key="2">
    <source>
        <dbReference type="SAM" id="MobiDB-lite"/>
    </source>
</evidence>
<feature type="region of interest" description="Disordered" evidence="2">
    <location>
        <begin position="272"/>
        <end position="331"/>
    </location>
</feature>
<gene>
    <name evidence="4" type="ordered locus">Os05g0421900</name>
</gene>
<dbReference type="InterPro" id="IPR010107">
    <property type="entry name" value="Glutamate_decarboxylase"/>
</dbReference>
<accession>C7J2K5</accession>
<dbReference type="InterPro" id="IPR027443">
    <property type="entry name" value="IPNS-like_sf"/>
</dbReference>
<dbReference type="InterPro" id="IPR015424">
    <property type="entry name" value="PyrdxlP-dep_Trfase"/>
</dbReference>
<dbReference type="GO" id="GO:0004351">
    <property type="term" value="F:glutamate decarboxylase activity"/>
    <property type="evidence" value="ECO:0007669"/>
    <property type="project" value="InterPro"/>
</dbReference>
<dbReference type="GO" id="GO:0030170">
    <property type="term" value="F:pyridoxal phosphate binding"/>
    <property type="evidence" value="ECO:0007669"/>
    <property type="project" value="InterPro"/>
</dbReference>
<dbReference type="SUPFAM" id="SSF51197">
    <property type="entry name" value="Clavaminate synthase-like"/>
    <property type="match status" value="1"/>
</dbReference>
<dbReference type="GO" id="GO:0006536">
    <property type="term" value="P:glutamate metabolic process"/>
    <property type="evidence" value="ECO:0007669"/>
    <property type="project" value="InterPro"/>
</dbReference>
<reference evidence="5" key="2">
    <citation type="journal article" date="2008" name="Nucleic Acids Res.">
        <title>The rice annotation project database (RAP-DB): 2008 update.</title>
        <authorList>
            <consortium name="The rice annotation project (RAP)"/>
        </authorList>
    </citation>
    <scope>GENOME REANNOTATION</scope>
    <source>
        <strain evidence="5">cv. Nipponbare</strain>
    </source>
</reference>
<proteinExistence type="inferred from homology"/>
<dbReference type="FunFam" id="3.90.1150.160:FF:000001">
    <property type="entry name" value="Glutamate decarboxylase"/>
    <property type="match status" value="1"/>
</dbReference>
<evidence type="ECO:0000256" key="1">
    <source>
        <dbReference type="ARBA" id="ARBA00009533"/>
    </source>
</evidence>
<dbReference type="PANTHER" id="PTHR43321">
    <property type="entry name" value="GLUTAMATE DECARBOXYLASE"/>
    <property type="match status" value="1"/>
</dbReference>
<dbReference type="Gene3D" id="3.90.1150.160">
    <property type="match status" value="1"/>
</dbReference>
<evidence type="ECO:0000313" key="5">
    <source>
        <dbReference type="Proteomes" id="UP000000763"/>
    </source>
</evidence>
<dbReference type="Pfam" id="PF03171">
    <property type="entry name" value="2OG-FeII_Oxy"/>
    <property type="match status" value="1"/>
</dbReference>
<sequence>MALTNGRYKSCLHRAVVHREQERRSLAFFLCPREDRVVRPPAGAGAGERRLYPDFTWADFMRFTQRHYRADTRTLDAFARWLRPPACSGAAPIVILYLPDGSPELGLNRWLVARVLSNFCEAGEEEGVGDRRPATDHVAAGEGAVCGRPGAERRPLVAFSLKDRSLHDEFEIDMLRRFGWIVPAYTMPPDAMVLRFVIREEFSRTLAERLVLDIEKVMCQLDALPSRLMPPVPPAPPSVSMGAHRAPPRRRAPHGPPLHSMDLALRVDLLSAGGRHASPSPPPLAGAIEAPPSSSPASHCWPQQTHSRREQRERNEMGDKRGKERRLMWQC</sequence>